<sequence length="127" mass="14095">MKTTIAEKIWFLVAPVSEFPEDGGTCAKVGDQQIAVFHFSSRNEWFACDNSCPHTGDMVLARGLIGDTAGEPKVACPLHKRNFSLKTGECLSGEAYKVRTYPVIIEEGLVYIEIDARMTDEHRTVET</sequence>
<keyword evidence="5" id="KW-0408">Iron</keyword>
<keyword evidence="6" id="KW-0411">Iron-sulfur</keyword>
<evidence type="ECO:0000256" key="4">
    <source>
        <dbReference type="ARBA" id="ARBA00023002"/>
    </source>
</evidence>
<dbReference type="Pfam" id="PF13806">
    <property type="entry name" value="Rieske_2"/>
    <property type="match status" value="1"/>
</dbReference>
<dbReference type="Gene3D" id="2.102.10.10">
    <property type="entry name" value="Rieske [2Fe-2S] iron-sulphur domain"/>
    <property type="match status" value="1"/>
</dbReference>
<evidence type="ECO:0000256" key="7">
    <source>
        <dbReference type="ARBA" id="ARBA00023063"/>
    </source>
</evidence>
<dbReference type="RefSeq" id="WP_010409369.1">
    <property type="nucleotide sequence ID" value="NZ_MCRM02000001.1"/>
</dbReference>
<reference evidence="9" key="1">
    <citation type="submission" date="2018-01" db="EMBL/GenBank/DDBJ databases">
        <title>Genomic characterization of Leptospira inadai serogroup Lyme isolated from captured rat in Brazil and comparative analysis with human reference strain.</title>
        <authorList>
            <person name="Moreno L.Z."/>
            <person name="Loureiro A.P."/>
            <person name="Miraglia F."/>
            <person name="Kremer F.S."/>
            <person name="Eslabao M.R."/>
            <person name="Dellagostin O.A."/>
            <person name="Lilenbaum W."/>
            <person name="Moreno A.M."/>
        </authorList>
    </citation>
    <scope>NUCLEOTIDE SEQUENCE [LARGE SCALE GENOMIC DNA]</scope>
    <source>
        <strain evidence="9">M34/99</strain>
    </source>
</reference>
<dbReference type="InterPro" id="IPR017941">
    <property type="entry name" value="Rieske_2Fe-2S"/>
</dbReference>
<evidence type="ECO:0000256" key="6">
    <source>
        <dbReference type="ARBA" id="ARBA00023014"/>
    </source>
</evidence>
<keyword evidence="3" id="KW-0479">Metal-binding</keyword>
<keyword evidence="1" id="KW-0349">Heme</keyword>
<evidence type="ECO:0000256" key="5">
    <source>
        <dbReference type="ARBA" id="ARBA00023004"/>
    </source>
</evidence>
<dbReference type="InterPro" id="IPR052034">
    <property type="entry name" value="NasD-like"/>
</dbReference>
<accession>A0ABX4YNB3</accession>
<dbReference type="PANTHER" id="PTHR43809:SF1">
    <property type="entry name" value="NITRITE REDUCTASE (NADH) LARGE SUBUNIT"/>
    <property type="match status" value="1"/>
</dbReference>
<dbReference type="EMBL" id="MCRM02000001">
    <property type="protein sequence ID" value="PNV76753.1"/>
    <property type="molecule type" value="Genomic_DNA"/>
</dbReference>
<dbReference type="InterPro" id="IPR036922">
    <property type="entry name" value="Rieske_2Fe-2S_sf"/>
</dbReference>
<dbReference type="CDD" id="cd03529">
    <property type="entry name" value="Rieske_NirD"/>
    <property type="match status" value="1"/>
</dbReference>
<dbReference type="PANTHER" id="PTHR43809">
    <property type="entry name" value="NITRITE REDUCTASE (NADH) LARGE SUBUNIT"/>
    <property type="match status" value="1"/>
</dbReference>
<evidence type="ECO:0000256" key="2">
    <source>
        <dbReference type="ARBA" id="ARBA00022714"/>
    </source>
</evidence>
<comment type="caution">
    <text evidence="9">The sequence shown here is derived from an EMBL/GenBank/DDBJ whole genome shotgun (WGS) entry which is preliminary data.</text>
</comment>
<evidence type="ECO:0000259" key="8">
    <source>
        <dbReference type="PROSITE" id="PS51296"/>
    </source>
</evidence>
<dbReference type="PROSITE" id="PS51296">
    <property type="entry name" value="RIESKE"/>
    <property type="match status" value="1"/>
</dbReference>
<evidence type="ECO:0000313" key="9">
    <source>
        <dbReference type="EMBL" id="PNV76753.1"/>
    </source>
</evidence>
<evidence type="ECO:0000313" key="10">
    <source>
        <dbReference type="Proteomes" id="UP000094669"/>
    </source>
</evidence>
<keyword evidence="7" id="KW-0534">Nitrate assimilation</keyword>
<name>A0ABX4YNB3_9LEPT</name>
<dbReference type="PROSITE" id="PS51300">
    <property type="entry name" value="NIRD"/>
    <property type="match status" value="1"/>
</dbReference>
<dbReference type="SUPFAM" id="SSF50022">
    <property type="entry name" value="ISP domain"/>
    <property type="match status" value="1"/>
</dbReference>
<feature type="domain" description="Rieske" evidence="8">
    <location>
        <begin position="11"/>
        <end position="112"/>
    </location>
</feature>
<dbReference type="NCBIfam" id="TIGR02378">
    <property type="entry name" value="nirD_assim_sml"/>
    <property type="match status" value="1"/>
</dbReference>
<organism evidence="9 10">
    <name type="scientific">Leptospira inadai serovar Lyme</name>
    <dbReference type="NCBI Taxonomy" id="293084"/>
    <lineage>
        <taxon>Bacteria</taxon>
        <taxon>Pseudomonadati</taxon>
        <taxon>Spirochaetota</taxon>
        <taxon>Spirochaetia</taxon>
        <taxon>Leptospirales</taxon>
        <taxon>Leptospiraceae</taxon>
        <taxon>Leptospira</taxon>
    </lineage>
</organism>
<keyword evidence="2" id="KW-0001">2Fe-2S</keyword>
<proteinExistence type="predicted"/>
<gene>
    <name evidence="9" type="primary">nirD</name>
    <name evidence="9" type="ORF">BES34_000210</name>
</gene>
<evidence type="ECO:0000256" key="3">
    <source>
        <dbReference type="ARBA" id="ARBA00022723"/>
    </source>
</evidence>
<dbReference type="Proteomes" id="UP000094669">
    <property type="component" value="Unassembled WGS sequence"/>
</dbReference>
<evidence type="ECO:0000256" key="1">
    <source>
        <dbReference type="ARBA" id="ARBA00022617"/>
    </source>
</evidence>
<dbReference type="InterPro" id="IPR012748">
    <property type="entry name" value="Rieske-like_NirD"/>
</dbReference>
<keyword evidence="4" id="KW-0560">Oxidoreductase</keyword>
<protein>
    <submittedName>
        <fullName evidence="9">Nitrite reductase (NAD(P)H) small subunit</fullName>
    </submittedName>
</protein>
<keyword evidence="10" id="KW-1185">Reference proteome</keyword>